<keyword evidence="2" id="KW-1185">Reference proteome</keyword>
<proteinExistence type="predicted"/>
<protein>
    <submittedName>
        <fullName evidence="1">Uncharacterized protein</fullName>
    </submittedName>
</protein>
<dbReference type="EMBL" id="CAKOAT010664042">
    <property type="protein sequence ID" value="CAH8385425.1"/>
    <property type="molecule type" value="Genomic_DNA"/>
</dbReference>
<dbReference type="Proteomes" id="UP001642260">
    <property type="component" value="Unassembled WGS sequence"/>
</dbReference>
<gene>
    <name evidence="1" type="ORF">ERUC_LOCUS37908</name>
</gene>
<accession>A0ABC8LPI3</accession>
<comment type="caution">
    <text evidence="1">The sequence shown here is derived from an EMBL/GenBank/DDBJ whole genome shotgun (WGS) entry which is preliminary data.</text>
</comment>
<reference evidence="1 2" key="1">
    <citation type="submission" date="2022-03" db="EMBL/GenBank/DDBJ databases">
        <authorList>
            <person name="Macdonald S."/>
            <person name="Ahmed S."/>
            <person name="Newling K."/>
        </authorList>
    </citation>
    <scope>NUCLEOTIDE SEQUENCE [LARGE SCALE GENOMIC DNA]</scope>
</reference>
<evidence type="ECO:0000313" key="2">
    <source>
        <dbReference type="Proteomes" id="UP001642260"/>
    </source>
</evidence>
<name>A0ABC8LPI3_ERUVS</name>
<sequence>MRTNLRALVAKAYRVRQGRTFSSSSAPNPIDDKGKGSIIIPVWESLNRYATCFTAGYLIRFGLEISALLEAKRKSDELDEEYCRELELYHDEMRQNRSPHGFSEE</sequence>
<evidence type="ECO:0000313" key="1">
    <source>
        <dbReference type="EMBL" id="CAH8385425.1"/>
    </source>
</evidence>
<organism evidence="1 2">
    <name type="scientific">Eruca vesicaria subsp. sativa</name>
    <name type="common">Garden rocket</name>
    <name type="synonym">Eruca sativa</name>
    <dbReference type="NCBI Taxonomy" id="29727"/>
    <lineage>
        <taxon>Eukaryota</taxon>
        <taxon>Viridiplantae</taxon>
        <taxon>Streptophyta</taxon>
        <taxon>Embryophyta</taxon>
        <taxon>Tracheophyta</taxon>
        <taxon>Spermatophyta</taxon>
        <taxon>Magnoliopsida</taxon>
        <taxon>eudicotyledons</taxon>
        <taxon>Gunneridae</taxon>
        <taxon>Pentapetalae</taxon>
        <taxon>rosids</taxon>
        <taxon>malvids</taxon>
        <taxon>Brassicales</taxon>
        <taxon>Brassicaceae</taxon>
        <taxon>Brassiceae</taxon>
        <taxon>Eruca</taxon>
    </lineage>
</organism>
<dbReference type="AlphaFoldDB" id="A0ABC8LPI3"/>